<dbReference type="PROSITE" id="PS50853">
    <property type="entry name" value="FN3"/>
    <property type="match status" value="4"/>
</dbReference>
<keyword evidence="2" id="KW-0378">Hydrolase</keyword>
<dbReference type="CDD" id="cd00063">
    <property type="entry name" value="FN3"/>
    <property type="match status" value="4"/>
</dbReference>
<name>A0A9W6H3S5_9MICO</name>
<dbReference type="Pfam" id="PF17963">
    <property type="entry name" value="Big_9"/>
    <property type="match status" value="7"/>
</dbReference>
<keyword evidence="1" id="KW-0677">Repeat</keyword>
<reference evidence="7" key="2">
    <citation type="submission" date="2023-01" db="EMBL/GenBank/DDBJ databases">
        <authorList>
            <person name="Sun Q."/>
            <person name="Evtushenko L."/>
        </authorList>
    </citation>
    <scope>NUCLEOTIDE SEQUENCE</scope>
    <source>
        <strain evidence="7">VKM Ac-1020</strain>
    </source>
</reference>
<feature type="domain" description="Fibronectin type-III" evidence="6">
    <location>
        <begin position="1463"/>
        <end position="1552"/>
    </location>
</feature>
<keyword evidence="2" id="KW-0326">Glycosidase</keyword>
<dbReference type="PANTHER" id="PTHR13817:SF73">
    <property type="entry name" value="FIBRONECTIN TYPE-III DOMAIN-CONTAINING PROTEIN"/>
    <property type="match status" value="1"/>
</dbReference>
<dbReference type="InterPro" id="IPR050964">
    <property type="entry name" value="Striated_Muscle_Regulatory"/>
</dbReference>
<feature type="domain" description="Fibronectin type-III" evidence="6">
    <location>
        <begin position="1748"/>
        <end position="1842"/>
    </location>
</feature>
<dbReference type="PANTHER" id="PTHR13817">
    <property type="entry name" value="TITIN"/>
    <property type="match status" value="1"/>
</dbReference>
<feature type="domain" description="Fibronectin type-III" evidence="6">
    <location>
        <begin position="1553"/>
        <end position="1645"/>
    </location>
</feature>
<accession>A0A9W6H3S5</accession>
<feature type="compositionally biased region" description="Acidic residues" evidence="4">
    <location>
        <begin position="363"/>
        <end position="385"/>
    </location>
</feature>
<reference evidence="7" key="1">
    <citation type="journal article" date="2014" name="Int. J. Syst. Evol. Microbiol.">
        <title>Complete genome sequence of Corynebacterium casei LMG S-19264T (=DSM 44701T), isolated from a smear-ripened cheese.</title>
        <authorList>
            <consortium name="US DOE Joint Genome Institute (JGI-PGF)"/>
            <person name="Walter F."/>
            <person name="Albersmeier A."/>
            <person name="Kalinowski J."/>
            <person name="Ruckert C."/>
        </authorList>
    </citation>
    <scope>NUCLEOTIDE SEQUENCE</scope>
    <source>
        <strain evidence="7">VKM Ac-1020</strain>
    </source>
</reference>
<feature type="signal peptide" evidence="5">
    <location>
        <begin position="1"/>
        <end position="33"/>
    </location>
</feature>
<evidence type="ECO:0000256" key="5">
    <source>
        <dbReference type="SAM" id="SignalP"/>
    </source>
</evidence>
<proteinExistence type="predicted"/>
<dbReference type="SMART" id="SM00060">
    <property type="entry name" value="FN3"/>
    <property type="match status" value="4"/>
</dbReference>
<keyword evidence="5" id="KW-0732">Signal</keyword>
<keyword evidence="3" id="KW-0624">Polysaccharide degradation</keyword>
<evidence type="ECO:0000256" key="4">
    <source>
        <dbReference type="SAM" id="MobiDB-lite"/>
    </source>
</evidence>
<dbReference type="Proteomes" id="UP001142462">
    <property type="component" value="Unassembled WGS sequence"/>
</dbReference>
<feature type="domain" description="Fibronectin type-III" evidence="6">
    <location>
        <begin position="1649"/>
        <end position="1747"/>
    </location>
</feature>
<evidence type="ECO:0000256" key="1">
    <source>
        <dbReference type="ARBA" id="ARBA00022737"/>
    </source>
</evidence>
<comment type="caution">
    <text evidence="7">The sequence shown here is derived from an EMBL/GenBank/DDBJ whole genome shotgun (WGS) entry which is preliminary data.</text>
</comment>
<dbReference type="EMBL" id="BSEJ01000008">
    <property type="protein sequence ID" value="GLJ61821.1"/>
    <property type="molecule type" value="Genomic_DNA"/>
</dbReference>
<evidence type="ECO:0000313" key="7">
    <source>
        <dbReference type="EMBL" id="GLJ61821.1"/>
    </source>
</evidence>
<evidence type="ECO:0000256" key="3">
    <source>
        <dbReference type="ARBA" id="ARBA00023326"/>
    </source>
</evidence>
<keyword evidence="3" id="KW-0119">Carbohydrate metabolism</keyword>
<dbReference type="InterPro" id="IPR013783">
    <property type="entry name" value="Ig-like_fold"/>
</dbReference>
<dbReference type="InterPro" id="IPR003961">
    <property type="entry name" value="FN3_dom"/>
</dbReference>
<gene>
    <name evidence="7" type="ORF">GCM10017576_19510</name>
</gene>
<dbReference type="Gene3D" id="2.60.40.10">
    <property type="entry name" value="Immunoglobulins"/>
    <property type="match status" value="4"/>
</dbReference>
<evidence type="ECO:0000259" key="6">
    <source>
        <dbReference type="PROSITE" id="PS50853"/>
    </source>
</evidence>
<dbReference type="GO" id="GO:0000272">
    <property type="term" value="P:polysaccharide catabolic process"/>
    <property type="evidence" value="ECO:0007669"/>
    <property type="project" value="UniProtKB-KW"/>
</dbReference>
<dbReference type="SUPFAM" id="SSF49265">
    <property type="entry name" value="Fibronectin type III"/>
    <property type="match status" value="3"/>
</dbReference>
<dbReference type="InterPro" id="IPR036116">
    <property type="entry name" value="FN3_sf"/>
</dbReference>
<dbReference type="GO" id="GO:0016798">
    <property type="term" value="F:hydrolase activity, acting on glycosyl bonds"/>
    <property type="evidence" value="ECO:0007669"/>
    <property type="project" value="UniProtKB-KW"/>
</dbReference>
<dbReference type="RefSeq" id="WP_271173527.1">
    <property type="nucleotide sequence ID" value="NZ_BSEJ01000008.1"/>
</dbReference>
<organism evidence="7 8">
    <name type="scientific">Microbacterium barkeri</name>
    <dbReference type="NCBI Taxonomy" id="33917"/>
    <lineage>
        <taxon>Bacteria</taxon>
        <taxon>Bacillati</taxon>
        <taxon>Actinomycetota</taxon>
        <taxon>Actinomycetes</taxon>
        <taxon>Micrococcales</taxon>
        <taxon>Microbacteriaceae</taxon>
        <taxon>Microbacterium</taxon>
    </lineage>
</organism>
<dbReference type="Pfam" id="PF00041">
    <property type="entry name" value="fn3"/>
    <property type="match status" value="3"/>
</dbReference>
<sequence>MKAWTRLRARRKTLIGTAVVTAATLAIGTMAFAYDGNPTTEVDLHDGSVWITRSSSLLVGHFNHESRLLDGSLRTTSERYDIRQDGGNVLVVDEADAAVAVVNPSTVSLGDRVELPGNARVELGGDTVAILDPESGDLFVAPVAALGGFDPAEAEPVAELGEGAAVTVGLDGTVHAVSPKKGIVTVPVTPEGEPGEPEARELDLEKGAELSITSVGDRAVVLDRSTGVVHLDDGTEIEVPGGKDAALALDAAAASSVTAATASELVTIPLDGSEIVSVPSGAGPGDPVEPVVLGGCAYAAWAGAGHFLRDCAGDAHDLATAVQDYDSDGELVFRVNRDVVMLNDSVSGAAWLASDSMLRVDNWDELTPPDDGDEEQEEETTEETLETTLPERSEENTVPIAADDRFGVRAGRTTIIPVLDNDSDPDGDVLTVSLPDGSPDFADVQLIHNGTSLQVAVPEGRTGSGSFTYQVDDGREGRDRATVRIDVHPESQNAGPEQTRTPTVAVETGGTVTYDVMPDWRDDDGDDTYLVDVFPAEGDEADFTSDGRITYRAISGAQGPLEVEVVVSDGRLAQSGTLKLDVRPAGSAPPVTNADHVVVRLGQQATVSPLANDISASIDPLRLTRVDEEEGLIITPDFSDKTFTVEGTRVGTRYVQYLAASGADGVPGLVRVDVVADEGSDLPPVAVRDLALLPAGGEVLAGVLDNDSDPAGGVLVVQSVSVPDDAGISVSVLGHETLRIADRAQLAEQTTVTYRLSNGKESVEGEVVIIPVPADEKLRPPVANDDEVVVRANDLVTIPVLDNDYHPNDDEIHVAPELVEAPSAEAGQMFVSEDTVRFRASDVAQTVYATYDVVDSTGQKDAGLITIQVVPVDAETNAPPNPPDVTVRALAGETANIPIPLNGIDPDGDSVELVEPASAAKRGTIDEVAVDHLVYRAYDDAAGLDTFTYRVRDALGAEAIGTIRVGVAPAESANQAPYAVTDSLHVRPGRIVAVPVLANDSDPEGKQLLVVPDGLVVPDVDGLEAETLPGHVEITAPGREMETSVQYTIEDEHGARAQGVIQVTVDDEVPLQAPVAKDAHVLPADIQDDFTADVDLRERLSDPDGTPSTLELTADGGELVDPEAGVLRVSIGEERQLIPFTATDEDGLTATAYVHVPARADLRPVRTSTEPVVVQSGETVEIALADHVRSATGDPVVITEAAKVQAGNSDGSPLVRDQQTLVYTSAYRWSGDDAITFEVTDGTSPDDPSGTKATLSIPIHVLPPENEPPEFVDSELTVGAGDGPATLDLAPLASDIDEDDLTFAVAATADAGDVAVSIDGTVLTVEAQPDSAGTERTVSVTVSDGVNDPVRGEVRVAVTASSKPLPVANDDVFDAWNQGETLTVPVLDNDVNPFPETPLELLSATLETGEAEVAAEGDQVVVTPAADFHGTVVVRYRIADATGDQSRMVEGRVRVTVRGVPDAPGKPTVSSVQDRKVALSWTPPSDNGATIAEYVVTSVAGDYEKRCAATTCTLDGLTNNVEYRFTVVAVNEVGASEPSLPSQPARPDARPDQPQAPKLPSFGDRALGVTWETPETPGSPVSSFTLEISPAPPNGISQKTGVTGNKITWEGLENGTAYRVRVRAHNQAPDPSSWSAWSAANIPAAPPAVPAQPSAQMAAPVGEQAQMTVSWTKPATNGDEIDAYQLQVLRGGELVRTVDVPGGQTTQNVTLDTSETDYSFRVQAKNKAGWSGWSTESEPRRAYTAPDAPTNVKAAPHDNSISVSWTPAARNGIKESEISWQYSLNGGAWSSQWSGAADPAGSTIAQGISNGASYTVSIRAVYAATLGTGNGTVASQGSAPSNAVVPFGPVRNPTVDAQRTGDGREITYSWAAPQPNGRDVAMQIRIDGGAWQDVALTGSTSARYGYSTTHTIEARATDTERQQSAIVSAKATTVPEAKAWTTQGPDRSAKDEKNCDTDNCEYLVLNTENFPEGDYRATCNDADGAFRDVGVIHIPANGSIYVGKNPHCYFGTPGDTVYVHIEGWGNAQSVVWR</sequence>
<feature type="region of interest" description="Disordered" evidence="4">
    <location>
        <begin position="1730"/>
        <end position="1758"/>
    </location>
</feature>
<protein>
    <submittedName>
        <fullName evidence="7">Fibronectin type III</fullName>
    </submittedName>
</protein>
<evidence type="ECO:0000313" key="8">
    <source>
        <dbReference type="Proteomes" id="UP001142462"/>
    </source>
</evidence>
<evidence type="ECO:0000256" key="2">
    <source>
        <dbReference type="ARBA" id="ARBA00023295"/>
    </source>
</evidence>
<feature type="region of interest" description="Disordered" evidence="4">
    <location>
        <begin position="1535"/>
        <end position="1581"/>
    </location>
</feature>
<keyword evidence="8" id="KW-1185">Reference proteome</keyword>
<feature type="chain" id="PRO_5040830802" evidence="5">
    <location>
        <begin position="34"/>
        <end position="2033"/>
    </location>
</feature>
<feature type="region of interest" description="Disordered" evidence="4">
    <location>
        <begin position="362"/>
        <end position="392"/>
    </location>
</feature>